<comment type="subcellular location">
    <subcellularLocation>
        <location evidence="1">Nucleus</location>
    </subcellularLocation>
</comment>
<reference evidence="7" key="1">
    <citation type="submission" date="2006-10" db="EMBL/GenBank/DDBJ databases">
        <authorList>
            <person name="Amadeo P."/>
            <person name="Zhao Q."/>
            <person name="Wortman J."/>
            <person name="Fraser-Liggett C."/>
            <person name="Carlton J."/>
        </authorList>
    </citation>
    <scope>NUCLEOTIDE SEQUENCE</scope>
    <source>
        <strain evidence="7">G3</strain>
    </source>
</reference>
<keyword evidence="3" id="KW-0677">Repeat</keyword>
<dbReference type="RefSeq" id="XP_001324317.1">
    <property type="nucleotide sequence ID" value="XM_001324282.1"/>
</dbReference>
<feature type="region of interest" description="Disordered" evidence="6">
    <location>
        <begin position="252"/>
        <end position="382"/>
    </location>
</feature>
<organism evidence="7 8">
    <name type="scientific">Trichomonas vaginalis (strain ATCC PRA-98 / G3)</name>
    <dbReference type="NCBI Taxonomy" id="412133"/>
    <lineage>
        <taxon>Eukaryota</taxon>
        <taxon>Metamonada</taxon>
        <taxon>Parabasalia</taxon>
        <taxon>Trichomonadida</taxon>
        <taxon>Trichomonadidae</taxon>
        <taxon>Trichomonas</taxon>
    </lineage>
</organism>
<gene>
    <name evidence="7" type="ORF">TVAG_301110</name>
</gene>
<dbReference type="SMR" id="A2E5D3"/>
<protein>
    <recommendedName>
        <fullName evidence="9">Leucine Rich Repeat family protein</fullName>
    </recommendedName>
</protein>
<evidence type="ECO:0008006" key="9">
    <source>
        <dbReference type="Google" id="ProtNLM"/>
    </source>
</evidence>
<evidence type="ECO:0000256" key="4">
    <source>
        <dbReference type="ARBA" id="ARBA00023242"/>
    </source>
</evidence>
<dbReference type="SUPFAM" id="SSF52058">
    <property type="entry name" value="L domain-like"/>
    <property type="match status" value="1"/>
</dbReference>
<keyword evidence="8" id="KW-1185">Reference proteome</keyword>
<feature type="region of interest" description="Disordered" evidence="6">
    <location>
        <begin position="423"/>
        <end position="442"/>
    </location>
</feature>
<dbReference type="AlphaFoldDB" id="A2E5D3"/>
<proteinExistence type="inferred from homology"/>
<evidence type="ECO:0000256" key="6">
    <source>
        <dbReference type="SAM" id="MobiDB-lite"/>
    </source>
</evidence>
<dbReference type="GO" id="GO:0000398">
    <property type="term" value="P:mRNA splicing, via spliceosome"/>
    <property type="evidence" value="ECO:0007669"/>
    <property type="project" value="InterPro"/>
</dbReference>
<evidence type="ECO:0000313" key="8">
    <source>
        <dbReference type="Proteomes" id="UP000001542"/>
    </source>
</evidence>
<keyword evidence="4" id="KW-0539">Nucleus</keyword>
<dbReference type="InterPro" id="IPR032675">
    <property type="entry name" value="LRR_dom_sf"/>
</dbReference>
<evidence type="ECO:0000313" key="7">
    <source>
        <dbReference type="EMBL" id="EAY12094.1"/>
    </source>
</evidence>
<dbReference type="InterPro" id="IPR044640">
    <property type="entry name" value="RU2A"/>
</dbReference>
<dbReference type="EMBL" id="DS113307">
    <property type="protein sequence ID" value="EAY12094.1"/>
    <property type="molecule type" value="Genomic_DNA"/>
</dbReference>
<dbReference type="VEuPathDB" id="TrichDB:TVAG_301110"/>
<dbReference type="PANTHER" id="PTHR10552">
    <property type="entry name" value="U2 SMALL NUCLEAR RIBONUCLEOPROTEIN A"/>
    <property type="match status" value="1"/>
</dbReference>
<feature type="compositionally biased region" description="Basic and acidic residues" evidence="6">
    <location>
        <begin position="342"/>
        <end position="355"/>
    </location>
</feature>
<dbReference type="PROSITE" id="PS51450">
    <property type="entry name" value="LRR"/>
    <property type="match status" value="1"/>
</dbReference>
<comment type="similarity">
    <text evidence="5">Belongs to the U2 small nuclear ribonucleoprotein A family.</text>
</comment>
<dbReference type="STRING" id="5722.A2E5D3"/>
<dbReference type="InParanoid" id="A2E5D3"/>
<dbReference type="GO" id="GO:0030620">
    <property type="term" value="F:U2 snRNA binding"/>
    <property type="evidence" value="ECO:0007669"/>
    <property type="project" value="InterPro"/>
</dbReference>
<sequence length="634" mass="71601">MLSEVLSYQNDTIRATSSSVETIDKLPRQCLCACSVIISNNRLSSLKGIHQLKNISYLNIENNKISTINALEPLSRCHNLKNIVIRGNPICNFPLFYPYLLSIVPSLELINGKPISDLEFSPIYVKIQINLEQTMLLHLESINNILSALKLSKVSGISPDISIDLISHEKDLINTIRSNNFNISFKQYFSHLRELILNYHKTLNKYAIQCKLPNKHINSHKELIQLCNSTYDIESLLDLLQKLNETSFEFVTQETENDETTETKATISSEKAPENSDNFQSTKSETKQEQISDSEGSFVDEKPLNLFQNNNCSSEKKDEDTLVSNDIASDEEKPNLNTSVQSEDKSKEEPKKFDEYNSIDNDQASDEDKTMNSESEATEIKRHSSVTFLSNSNLLLHKDDTVFDASQGENLTSTTILIKNDTENSDASDFDGNPQTKTERKTSLLVQSSEFLASRGESMDSNQSPLQLTRPAGLSESIYSDFEKPKAEKDNHQPQKALLMTNDANFEGDCGESLVERKAAEVLVYDSDSVSAFPGGDEIALLNDLSRYFAKWKVRLSNLERKRKNEIISEALKLFIEKEEIQEKIELQKLKNLNLSKEVTSIKDKISELRSSGAFSQKSTTSRRSFFISSPTKK</sequence>
<reference evidence="7" key="2">
    <citation type="journal article" date="2007" name="Science">
        <title>Draft genome sequence of the sexually transmitted pathogen Trichomonas vaginalis.</title>
        <authorList>
            <person name="Carlton J.M."/>
            <person name="Hirt R.P."/>
            <person name="Silva J.C."/>
            <person name="Delcher A.L."/>
            <person name="Schatz M."/>
            <person name="Zhao Q."/>
            <person name="Wortman J.R."/>
            <person name="Bidwell S.L."/>
            <person name="Alsmark U.C.M."/>
            <person name="Besteiro S."/>
            <person name="Sicheritz-Ponten T."/>
            <person name="Noel C.J."/>
            <person name="Dacks J.B."/>
            <person name="Foster P.G."/>
            <person name="Simillion C."/>
            <person name="Van de Peer Y."/>
            <person name="Miranda-Saavedra D."/>
            <person name="Barton G.J."/>
            <person name="Westrop G.D."/>
            <person name="Mueller S."/>
            <person name="Dessi D."/>
            <person name="Fiori P.L."/>
            <person name="Ren Q."/>
            <person name="Paulsen I."/>
            <person name="Zhang H."/>
            <person name="Bastida-Corcuera F.D."/>
            <person name="Simoes-Barbosa A."/>
            <person name="Brown M.T."/>
            <person name="Hayes R.D."/>
            <person name="Mukherjee M."/>
            <person name="Okumura C.Y."/>
            <person name="Schneider R."/>
            <person name="Smith A.J."/>
            <person name="Vanacova S."/>
            <person name="Villalvazo M."/>
            <person name="Haas B.J."/>
            <person name="Pertea M."/>
            <person name="Feldblyum T.V."/>
            <person name="Utterback T.R."/>
            <person name="Shu C.L."/>
            <person name="Osoegawa K."/>
            <person name="de Jong P.J."/>
            <person name="Hrdy I."/>
            <person name="Horvathova L."/>
            <person name="Zubacova Z."/>
            <person name="Dolezal P."/>
            <person name="Malik S.B."/>
            <person name="Logsdon J.M. Jr."/>
            <person name="Henze K."/>
            <person name="Gupta A."/>
            <person name="Wang C.C."/>
            <person name="Dunne R.L."/>
            <person name="Upcroft J.A."/>
            <person name="Upcroft P."/>
            <person name="White O."/>
            <person name="Salzberg S.L."/>
            <person name="Tang P."/>
            <person name="Chiu C.-H."/>
            <person name="Lee Y.-S."/>
            <person name="Embley T.M."/>
            <person name="Coombs G.H."/>
            <person name="Mottram J.C."/>
            <person name="Tachezy J."/>
            <person name="Fraser-Liggett C.M."/>
            <person name="Johnson P.J."/>
        </authorList>
    </citation>
    <scope>NUCLEOTIDE SEQUENCE [LARGE SCALE GENOMIC DNA]</scope>
    <source>
        <strain evidence="7">G3</strain>
    </source>
</reference>
<dbReference type="VEuPathDB" id="TrichDB:TVAGG3_0070270"/>
<dbReference type="Proteomes" id="UP000001542">
    <property type="component" value="Unassembled WGS sequence"/>
</dbReference>
<dbReference type="KEGG" id="tva:4770061"/>
<dbReference type="GO" id="GO:0005634">
    <property type="term" value="C:nucleus"/>
    <property type="evidence" value="ECO:0007669"/>
    <property type="project" value="UniProtKB-SubCell"/>
</dbReference>
<evidence type="ECO:0000256" key="3">
    <source>
        <dbReference type="ARBA" id="ARBA00022737"/>
    </source>
</evidence>
<dbReference type="PANTHER" id="PTHR10552:SF6">
    <property type="entry name" value="U2 SMALL NUCLEAR RIBONUCLEOPROTEIN A"/>
    <property type="match status" value="1"/>
</dbReference>
<dbReference type="InterPro" id="IPR001611">
    <property type="entry name" value="Leu-rich_rpt"/>
</dbReference>
<evidence type="ECO:0000256" key="2">
    <source>
        <dbReference type="ARBA" id="ARBA00022614"/>
    </source>
</evidence>
<name>A2E5D3_TRIV3</name>
<accession>A2E5D3</accession>
<dbReference type="Gene3D" id="3.80.10.10">
    <property type="entry name" value="Ribonuclease Inhibitor"/>
    <property type="match status" value="1"/>
</dbReference>
<evidence type="ECO:0000256" key="5">
    <source>
        <dbReference type="ARBA" id="ARBA00024196"/>
    </source>
</evidence>
<dbReference type="OrthoDB" id="433501at2759"/>
<keyword evidence="2" id="KW-0433">Leucine-rich repeat</keyword>
<evidence type="ECO:0000256" key="1">
    <source>
        <dbReference type="ARBA" id="ARBA00004123"/>
    </source>
</evidence>